<evidence type="ECO:0000313" key="2">
    <source>
        <dbReference type="EMBL" id="MFD0918333.1"/>
    </source>
</evidence>
<protein>
    <submittedName>
        <fullName evidence="2">Uncharacterized protein</fullName>
    </submittedName>
</protein>
<accession>A0ABW3FLE3</accession>
<reference evidence="3" key="1">
    <citation type="journal article" date="2019" name="Int. J. Syst. Evol. Microbiol.">
        <title>The Global Catalogue of Microorganisms (GCM) 10K type strain sequencing project: providing services to taxonomists for standard genome sequencing and annotation.</title>
        <authorList>
            <consortium name="The Broad Institute Genomics Platform"/>
            <consortium name="The Broad Institute Genome Sequencing Center for Infectious Disease"/>
            <person name="Wu L."/>
            <person name="Ma J."/>
        </authorList>
    </citation>
    <scope>NUCLEOTIDE SEQUENCE [LARGE SCALE GENOMIC DNA]</scope>
    <source>
        <strain evidence="3">CCUG 56401</strain>
    </source>
</reference>
<gene>
    <name evidence="2" type="ORF">ACFQ16_01110</name>
</gene>
<name>A0ABW3FLE3_9PSEU</name>
<comment type="caution">
    <text evidence="2">The sequence shown here is derived from an EMBL/GenBank/DDBJ whole genome shotgun (WGS) entry which is preliminary data.</text>
</comment>
<sequence>MFAWDQGVIVPAGMDESDALDEVFLRLAAGMPRPVSTRVTARLDAGDSLAAARELVADAVRRGLRVSRADREVLRRTIEAHAGDTAGVDSLDAAAEPQRPVNRERGTLPMPTARRADQATDRIVHPFRCDPDARTALLPALHR</sequence>
<dbReference type="Proteomes" id="UP001597018">
    <property type="component" value="Unassembled WGS sequence"/>
</dbReference>
<proteinExistence type="predicted"/>
<evidence type="ECO:0000313" key="3">
    <source>
        <dbReference type="Proteomes" id="UP001597018"/>
    </source>
</evidence>
<feature type="region of interest" description="Disordered" evidence="1">
    <location>
        <begin position="85"/>
        <end position="108"/>
    </location>
</feature>
<dbReference type="RefSeq" id="WP_263250042.1">
    <property type="nucleotide sequence ID" value="NZ_BAABLT010000034.1"/>
</dbReference>
<dbReference type="EMBL" id="JBHTIW010000001">
    <property type="protein sequence ID" value="MFD0918333.1"/>
    <property type="molecule type" value="Genomic_DNA"/>
</dbReference>
<organism evidence="2 3">
    <name type="scientific">Saccharopolyspora rosea</name>
    <dbReference type="NCBI Taxonomy" id="524884"/>
    <lineage>
        <taxon>Bacteria</taxon>
        <taxon>Bacillati</taxon>
        <taxon>Actinomycetota</taxon>
        <taxon>Actinomycetes</taxon>
        <taxon>Pseudonocardiales</taxon>
        <taxon>Pseudonocardiaceae</taxon>
        <taxon>Saccharopolyspora</taxon>
    </lineage>
</organism>
<keyword evidence="3" id="KW-1185">Reference proteome</keyword>
<evidence type="ECO:0000256" key="1">
    <source>
        <dbReference type="SAM" id="MobiDB-lite"/>
    </source>
</evidence>